<feature type="region of interest" description="Disordered" evidence="1">
    <location>
        <begin position="749"/>
        <end position="786"/>
    </location>
</feature>
<feature type="transmembrane region" description="Helical" evidence="2">
    <location>
        <begin position="1246"/>
        <end position="1267"/>
    </location>
</feature>
<evidence type="ECO:0000256" key="2">
    <source>
        <dbReference type="SAM" id="Phobius"/>
    </source>
</evidence>
<keyword evidence="2" id="KW-1133">Transmembrane helix</keyword>
<feature type="compositionally biased region" description="Polar residues" evidence="1">
    <location>
        <begin position="362"/>
        <end position="371"/>
    </location>
</feature>
<evidence type="ECO:0000313" key="3">
    <source>
        <dbReference type="EMBL" id="KAF1914357.1"/>
    </source>
</evidence>
<feature type="region of interest" description="Disordered" evidence="1">
    <location>
        <begin position="1"/>
        <end position="46"/>
    </location>
</feature>
<feature type="region of interest" description="Disordered" evidence="1">
    <location>
        <begin position="133"/>
        <end position="247"/>
    </location>
</feature>
<sequence length="1319" mass="143492">METYVPYSHSPRVSGGASPQTNVQNTAPITPVHSPHHSLTSSASSRTPVQTLSLHEYRKQLHAPSSRTATPVGKTLRRKAAAPALNPVQRDTPPLLTNSASRAPLRPLHVSQSAQQLHSHRSPFQQQLIADQLARAQSAEPRTQAGSISSISTTNSAGRVSHFKTRKRLPKPPAVTGSLPPPHLAIVKPNLPHRPHLATPLDFSRENSHSSGTPTPHTTSTFSLSRFPKPPHLTDPSFSPPHDESERARINALSYASAAPATPPATPATLHYRGASFDLVNPHDSLLLHDIVTPSRDFDSSEYLAVHSSAEPLFDFAEMAPKRALYGDFTTAHAGILRRTDISSTASNLDLPQPPTPAAISPDSSAYTSPMYSPESDFAPPPLAVQKAPADSRFSLKQLTRTLTNKLGNTREKQKEHGRELQELSAPNMDRASLGRDDKSTRPLQDTYISMPQSAYFPIPENSPGTPISPMSPEINGDKEVEQPVRHSVQRYDSEPLASLIPSDDYSTQMGRVGDTRVSMSEGHLLSRPYYDDLDSIYPSSSIYTGDGRRQSTYQQSLMGARQSNPFVRYSGMDASSFANDYNQDSLYGYTTSSRRNSKPLSREMYDSAYQGKTDTISKIIDQYDPNAVTENTLSLQSQEATGHQAYPNDQLASMDRQRETRGSSGFGQFEFGLDHDMENDAHNYAGAHTQAVQLSLSRKPTMSRNAGVPPREPLPLAPPFSHGEEQLGFGLPEQSEMLTNRSSYSYGDTRNLLQMPPSDDLVPPQFNHGLQTSSSYSQPGVTPIETAPSESMVAVSPGLHTPQEALDQADDIFRYASDEQQRPEAGIPAIWARRSSGSQLIAKRASAQGVEIRKSAGIDSLDDWESVAGNSQGIRDSLDSIADYSSSDSTRNSLGLNSTGSLPSWIDYNHSRGPSIYSHPSPIRAHYNPFSSSPPQLRPQGNTNTAPQTPNSHLASSPPGSSTVPVLRSSPHLDKMPAGRNGVGPWTDRYAFSDKETEELLASGPNDNIIIDDRRESTHSAIQRENTFEKMCFVGRNGNLTGTPQGTGMNETGSSVADTSSPFPSSATGQGFHSAKYPGFYATPFVVTGSVTKIYHSPPPVESEFERPPSQITLFPRSTELEPVVETSPIAGASHRHSMRSSTTFQSAQGRVGRPSVKGQTKLRQMKLASEVARKRLSSADTSFSRFMGGSERPSTSDTNTPLRPQISVGTLPVARSLIAHQYSPHLLCPERASNPEDEERRRKLSWAILACFCFLPPCIILYRFWGDSLMISITKGELGHCTNQSKKVSLIAGIAVNVGVVTAIVIPIIVAHALGLA</sequence>
<feature type="region of interest" description="Disordered" evidence="1">
    <location>
        <begin position="1132"/>
        <end position="1166"/>
    </location>
</feature>
<protein>
    <submittedName>
        <fullName evidence="3">Uncharacterized protein</fullName>
    </submittedName>
</protein>
<feature type="region of interest" description="Disordered" evidence="1">
    <location>
        <begin position="404"/>
        <end position="443"/>
    </location>
</feature>
<proteinExistence type="predicted"/>
<feature type="region of interest" description="Disordered" evidence="1">
    <location>
        <begin position="346"/>
        <end position="387"/>
    </location>
</feature>
<feature type="compositionally biased region" description="Polar residues" evidence="1">
    <location>
        <begin position="769"/>
        <end position="781"/>
    </location>
</feature>
<feature type="compositionally biased region" description="Polar residues" evidence="1">
    <location>
        <begin position="930"/>
        <end position="965"/>
    </location>
</feature>
<feature type="compositionally biased region" description="Basic and acidic residues" evidence="1">
    <location>
        <begin position="409"/>
        <end position="422"/>
    </location>
</feature>
<dbReference type="Proteomes" id="UP000800096">
    <property type="component" value="Unassembled WGS sequence"/>
</dbReference>
<feature type="compositionally biased region" description="Polar residues" evidence="1">
    <location>
        <begin position="17"/>
        <end position="28"/>
    </location>
</feature>
<keyword evidence="4" id="KW-1185">Reference proteome</keyword>
<dbReference type="EMBL" id="ML979137">
    <property type="protein sequence ID" value="KAF1914357.1"/>
    <property type="molecule type" value="Genomic_DNA"/>
</dbReference>
<keyword evidence="2" id="KW-0472">Membrane</keyword>
<evidence type="ECO:0000256" key="1">
    <source>
        <dbReference type="SAM" id="MobiDB-lite"/>
    </source>
</evidence>
<feature type="region of interest" description="Disordered" evidence="1">
    <location>
        <begin position="918"/>
        <end position="989"/>
    </location>
</feature>
<feature type="compositionally biased region" description="Polar residues" evidence="1">
    <location>
        <begin position="1194"/>
        <end position="1204"/>
    </location>
</feature>
<feature type="compositionally biased region" description="Polar residues" evidence="1">
    <location>
        <begin position="140"/>
        <end position="158"/>
    </location>
</feature>
<feature type="compositionally biased region" description="Basic residues" evidence="1">
    <location>
        <begin position="161"/>
        <end position="170"/>
    </location>
</feature>
<gene>
    <name evidence="3" type="ORF">BDU57DRAFT_292554</name>
</gene>
<feature type="compositionally biased region" description="Low complexity" evidence="1">
    <location>
        <begin position="209"/>
        <end position="223"/>
    </location>
</feature>
<feature type="region of interest" description="Disordered" evidence="1">
    <location>
        <begin position="1185"/>
        <end position="1207"/>
    </location>
</feature>
<keyword evidence="2" id="KW-0812">Transmembrane</keyword>
<dbReference type="OrthoDB" id="5353066at2759"/>
<evidence type="ECO:0000313" key="4">
    <source>
        <dbReference type="Proteomes" id="UP000800096"/>
    </source>
</evidence>
<organism evidence="3 4">
    <name type="scientific">Ampelomyces quisqualis</name>
    <name type="common">Powdery mildew agent</name>
    <dbReference type="NCBI Taxonomy" id="50730"/>
    <lineage>
        <taxon>Eukaryota</taxon>
        <taxon>Fungi</taxon>
        <taxon>Dikarya</taxon>
        <taxon>Ascomycota</taxon>
        <taxon>Pezizomycotina</taxon>
        <taxon>Dothideomycetes</taxon>
        <taxon>Pleosporomycetidae</taxon>
        <taxon>Pleosporales</taxon>
        <taxon>Pleosporineae</taxon>
        <taxon>Phaeosphaeriaceae</taxon>
        <taxon>Ampelomyces</taxon>
    </lineage>
</organism>
<accession>A0A6A5QJW1</accession>
<name>A0A6A5QJW1_AMPQU</name>
<feature type="region of interest" description="Disordered" evidence="1">
    <location>
        <begin position="78"/>
        <end position="102"/>
    </location>
</feature>
<feature type="region of interest" description="Disordered" evidence="1">
    <location>
        <begin position="700"/>
        <end position="728"/>
    </location>
</feature>
<feature type="region of interest" description="Disordered" evidence="1">
    <location>
        <begin position="1043"/>
        <end position="1068"/>
    </location>
</feature>
<feature type="transmembrane region" description="Helical" evidence="2">
    <location>
        <begin position="1292"/>
        <end position="1316"/>
    </location>
</feature>
<feature type="compositionally biased region" description="Polar residues" evidence="1">
    <location>
        <begin position="1141"/>
        <end position="1150"/>
    </location>
</feature>
<reference evidence="3" key="1">
    <citation type="journal article" date="2020" name="Stud. Mycol.">
        <title>101 Dothideomycetes genomes: a test case for predicting lifestyles and emergence of pathogens.</title>
        <authorList>
            <person name="Haridas S."/>
            <person name="Albert R."/>
            <person name="Binder M."/>
            <person name="Bloem J."/>
            <person name="Labutti K."/>
            <person name="Salamov A."/>
            <person name="Andreopoulos B."/>
            <person name="Baker S."/>
            <person name="Barry K."/>
            <person name="Bills G."/>
            <person name="Bluhm B."/>
            <person name="Cannon C."/>
            <person name="Castanera R."/>
            <person name="Culley D."/>
            <person name="Daum C."/>
            <person name="Ezra D."/>
            <person name="Gonzalez J."/>
            <person name="Henrissat B."/>
            <person name="Kuo A."/>
            <person name="Liang C."/>
            <person name="Lipzen A."/>
            <person name="Lutzoni F."/>
            <person name="Magnuson J."/>
            <person name="Mondo S."/>
            <person name="Nolan M."/>
            <person name="Ohm R."/>
            <person name="Pangilinan J."/>
            <person name="Park H.-J."/>
            <person name="Ramirez L."/>
            <person name="Alfaro M."/>
            <person name="Sun H."/>
            <person name="Tritt A."/>
            <person name="Yoshinaga Y."/>
            <person name="Zwiers L.-H."/>
            <person name="Turgeon B."/>
            <person name="Goodwin S."/>
            <person name="Spatafora J."/>
            <person name="Crous P."/>
            <person name="Grigoriev I."/>
        </authorList>
    </citation>
    <scope>NUCLEOTIDE SEQUENCE</scope>
    <source>
        <strain evidence="3">HMLAC05119</strain>
    </source>
</reference>